<dbReference type="PANTHER" id="PTHR43108">
    <property type="entry name" value="N-ACETYLGLUCOSAMINE-6-SULFATASE FAMILY MEMBER"/>
    <property type="match status" value="1"/>
</dbReference>
<keyword evidence="2" id="KW-0808">Transferase</keyword>
<dbReference type="GO" id="GO:0016740">
    <property type="term" value="F:transferase activity"/>
    <property type="evidence" value="ECO:0007669"/>
    <property type="project" value="UniProtKB-KW"/>
</dbReference>
<feature type="domain" description="Sulfatase N-terminal" evidence="1">
    <location>
        <begin position="4"/>
        <end position="335"/>
    </location>
</feature>
<sequence length="501" mass="57994">MKAIILLFDSLNKNYLPPYGDLLTKAPNFQRLAAHAATFDNSYVGSMPCMPARRELHTGRYNFLHREWGPLEPFDDSMPELLKKAGIYTHLISDHLHYWEDGGGNYHNRYSSWDVVRGQEGDHWKASVGEPPIPEVLRVPQKQTGGGVSGLWRHDWANREYIQQEADFPQTKVFDAGCDFIHKNHAEDNWLLQVETFDPHEPFYTTEEYLSLYDDEWQGPHYDWPRGKVSESEEAIAHIRCRYRALVSMCDRNLGRILDLMDEHDLWRDTMLIVGTDHGFLLGEHGWWAKNQMPYYNEVANNPLFIWDPRSAVCGARRQSLVQMIDWAPTLLDYFQQPIPADMQGQPLAKVIASDEPVREGALFGVFSGHVNVTDGRYVYMRAAQPGREHDIANYTLMPIKMNARYDVDELGKLSLAPPFKFTKGLQVLRIPAREKYKGVNSFGHLLFDLRDDPQQQHPIHDEAIEARMINLLIRLMKENDAPAEQYRRLVWMLSKNVTML</sequence>
<organism evidence="2">
    <name type="scientific">Salmonella enterica</name>
    <name type="common">Salmonella choleraesuis</name>
    <dbReference type="NCBI Taxonomy" id="28901"/>
    <lineage>
        <taxon>Bacteria</taxon>
        <taxon>Pseudomonadati</taxon>
        <taxon>Pseudomonadota</taxon>
        <taxon>Gammaproteobacteria</taxon>
        <taxon>Enterobacterales</taxon>
        <taxon>Enterobacteriaceae</taxon>
        <taxon>Salmonella</taxon>
    </lineage>
</organism>
<name>A0A5V1IMC2_SALER</name>
<dbReference type="InterPro" id="IPR000917">
    <property type="entry name" value="Sulfatase_N"/>
</dbReference>
<dbReference type="SUPFAM" id="SSF53649">
    <property type="entry name" value="Alkaline phosphatase-like"/>
    <property type="match status" value="1"/>
</dbReference>
<reference evidence="2" key="1">
    <citation type="submission" date="2018-07" db="EMBL/GenBank/DDBJ databases">
        <authorList>
            <consortium name="GenomeTrakr network: Whole genome sequencing for foodborne pathogen traceback"/>
        </authorList>
    </citation>
    <scope>NUCLEOTIDE SEQUENCE</scope>
    <source>
        <strain evidence="2">CFSAN057187</strain>
    </source>
</reference>
<keyword evidence="2" id="KW-0378">Hydrolase</keyword>
<dbReference type="AlphaFoldDB" id="A0A5V1IMC2"/>
<evidence type="ECO:0000259" key="1">
    <source>
        <dbReference type="Pfam" id="PF00884"/>
    </source>
</evidence>
<dbReference type="InterPro" id="IPR017850">
    <property type="entry name" value="Alkaline_phosphatase_core_sf"/>
</dbReference>
<comment type="caution">
    <text evidence="2">The sequence shown here is derived from an EMBL/GenBank/DDBJ whole genome shotgun (WGS) entry which is preliminary data.</text>
</comment>
<proteinExistence type="predicted"/>
<dbReference type="Gene3D" id="3.40.720.10">
    <property type="entry name" value="Alkaline Phosphatase, subunit A"/>
    <property type="match status" value="1"/>
</dbReference>
<dbReference type="FunFam" id="3.40.720.10:FF:000055">
    <property type="entry name" value="Sulfatase"/>
    <property type="match status" value="1"/>
</dbReference>
<evidence type="ECO:0000313" key="2">
    <source>
        <dbReference type="EMBL" id="EBT1259686.1"/>
    </source>
</evidence>
<dbReference type="EMBL" id="AAGXST010000011">
    <property type="protein sequence ID" value="EBT1259686.1"/>
    <property type="molecule type" value="Genomic_DNA"/>
</dbReference>
<dbReference type="GO" id="GO:0016787">
    <property type="term" value="F:hydrolase activity"/>
    <property type="evidence" value="ECO:0007669"/>
    <property type="project" value="UniProtKB-KW"/>
</dbReference>
<protein>
    <submittedName>
        <fullName evidence="2">Sulfatase-like hydrolase/transferase</fullName>
    </submittedName>
</protein>
<dbReference type="PANTHER" id="PTHR43108:SF8">
    <property type="entry name" value="SD21168P"/>
    <property type="match status" value="1"/>
</dbReference>
<gene>
    <name evidence="2" type="ORF">CIT90_15910</name>
</gene>
<dbReference type="Pfam" id="PF00884">
    <property type="entry name" value="Sulfatase"/>
    <property type="match status" value="1"/>
</dbReference>
<accession>A0A5V1IMC2</accession>
<dbReference type="CDD" id="cd16148">
    <property type="entry name" value="sulfatase_like"/>
    <property type="match status" value="1"/>
</dbReference>